<feature type="region of interest" description="Disordered" evidence="3">
    <location>
        <begin position="1"/>
        <end position="226"/>
    </location>
</feature>
<dbReference type="SMART" id="SM00360">
    <property type="entry name" value="RRM"/>
    <property type="match status" value="2"/>
</dbReference>
<dbReference type="GO" id="GO:0003723">
    <property type="term" value="F:RNA binding"/>
    <property type="evidence" value="ECO:0007669"/>
    <property type="project" value="UniProtKB-UniRule"/>
</dbReference>
<organism evidence="5 6">
    <name type="scientific">Coleophoma cylindrospora</name>
    <dbReference type="NCBI Taxonomy" id="1849047"/>
    <lineage>
        <taxon>Eukaryota</taxon>
        <taxon>Fungi</taxon>
        <taxon>Dikarya</taxon>
        <taxon>Ascomycota</taxon>
        <taxon>Pezizomycotina</taxon>
        <taxon>Leotiomycetes</taxon>
        <taxon>Helotiales</taxon>
        <taxon>Dermateaceae</taxon>
        <taxon>Coleophoma</taxon>
    </lineage>
</organism>
<dbReference type="Proteomes" id="UP000256645">
    <property type="component" value="Unassembled WGS sequence"/>
</dbReference>
<feature type="compositionally biased region" description="Gly residues" evidence="3">
    <location>
        <begin position="409"/>
        <end position="468"/>
    </location>
</feature>
<feature type="compositionally biased region" description="Acidic residues" evidence="3">
    <location>
        <begin position="104"/>
        <end position="120"/>
    </location>
</feature>
<dbReference type="AlphaFoldDB" id="A0A3D8SD92"/>
<gene>
    <name evidence="5" type="ORF">BP6252_01869</name>
</gene>
<dbReference type="InterPro" id="IPR035979">
    <property type="entry name" value="RBD_domain_sf"/>
</dbReference>
<dbReference type="OrthoDB" id="439808at2759"/>
<evidence type="ECO:0000259" key="4">
    <source>
        <dbReference type="PROSITE" id="PS50102"/>
    </source>
</evidence>
<keyword evidence="6" id="KW-1185">Reference proteome</keyword>
<feature type="compositionally biased region" description="Acidic residues" evidence="3">
    <location>
        <begin position="128"/>
        <end position="139"/>
    </location>
</feature>
<dbReference type="InterPro" id="IPR012677">
    <property type="entry name" value="Nucleotide-bd_a/b_plait_sf"/>
</dbReference>
<feature type="compositionally biased region" description="Basic and acidic residues" evidence="3">
    <location>
        <begin position="140"/>
        <end position="155"/>
    </location>
</feature>
<dbReference type="InterPro" id="IPR000504">
    <property type="entry name" value="RRM_dom"/>
</dbReference>
<dbReference type="Gene3D" id="3.30.70.330">
    <property type="match status" value="2"/>
</dbReference>
<evidence type="ECO:0000256" key="1">
    <source>
        <dbReference type="ARBA" id="ARBA00022884"/>
    </source>
</evidence>
<reference evidence="5 6" key="1">
    <citation type="journal article" date="2018" name="IMA Fungus">
        <title>IMA Genome-F 9: Draft genome sequence of Annulohypoxylon stygium, Aspergillus mulundensis, Berkeleyomyces basicola (syn. Thielaviopsis basicola), Ceratocystis smalleyi, two Cercospora beticola strains, Coleophoma cylindrospora, Fusarium fracticaudum, Phialophora cf. hyalina, and Morchella septimelata.</title>
        <authorList>
            <person name="Wingfield B.D."/>
            <person name="Bills G.F."/>
            <person name="Dong Y."/>
            <person name="Huang W."/>
            <person name="Nel W.J."/>
            <person name="Swalarsk-Parry B.S."/>
            <person name="Vaghefi N."/>
            <person name="Wilken P.M."/>
            <person name="An Z."/>
            <person name="de Beer Z.W."/>
            <person name="De Vos L."/>
            <person name="Chen L."/>
            <person name="Duong T.A."/>
            <person name="Gao Y."/>
            <person name="Hammerbacher A."/>
            <person name="Kikkert J.R."/>
            <person name="Li Y."/>
            <person name="Li H."/>
            <person name="Li K."/>
            <person name="Li Q."/>
            <person name="Liu X."/>
            <person name="Ma X."/>
            <person name="Naidoo K."/>
            <person name="Pethybridge S.J."/>
            <person name="Sun J."/>
            <person name="Steenkamp E.T."/>
            <person name="van der Nest M.A."/>
            <person name="van Wyk S."/>
            <person name="Wingfield M.J."/>
            <person name="Xiong C."/>
            <person name="Yue Q."/>
            <person name="Zhang X."/>
        </authorList>
    </citation>
    <scope>NUCLEOTIDE SEQUENCE [LARGE SCALE GENOMIC DNA]</scope>
    <source>
        <strain evidence="5 6">BP6252</strain>
    </source>
</reference>
<evidence type="ECO:0000256" key="3">
    <source>
        <dbReference type="SAM" id="MobiDB-lite"/>
    </source>
</evidence>
<feature type="compositionally biased region" description="Low complexity" evidence="3">
    <location>
        <begin position="18"/>
        <end position="34"/>
    </location>
</feature>
<accession>A0A3D8SD92</accession>
<feature type="domain" description="RRM" evidence="4">
    <location>
        <begin position="327"/>
        <end position="405"/>
    </location>
</feature>
<name>A0A3D8SD92_9HELO</name>
<evidence type="ECO:0000313" key="6">
    <source>
        <dbReference type="Proteomes" id="UP000256645"/>
    </source>
</evidence>
<dbReference type="EMBL" id="PDLM01000002">
    <property type="protein sequence ID" value="RDW84279.1"/>
    <property type="molecule type" value="Genomic_DNA"/>
</dbReference>
<feature type="compositionally biased region" description="Acidic residues" evidence="3">
    <location>
        <begin position="159"/>
        <end position="185"/>
    </location>
</feature>
<feature type="domain" description="RRM" evidence="4">
    <location>
        <begin position="223"/>
        <end position="301"/>
    </location>
</feature>
<feature type="compositionally biased region" description="Basic and acidic residues" evidence="3">
    <location>
        <begin position="186"/>
        <end position="200"/>
    </location>
</feature>
<sequence>MGKTKEVKTASKAKSEAPVKAAKAAKVVATKPVTNGKKSKKAATPSSDSSDSESDSEEESASSASESESEAEVKPKAKAAAPVTNGKASKKAEVESSESSDSSDSSDEASDNEDSDSDSGDSEKSASDSDDSSDSDSDSEEKAAPVAKKVEKAAKAAESSEEDSDDSDDSEDDKEGSDSDSDDSSESEKEAPSKKRKADDEPVAATKKAKTETPAGGEDTGSKNLFVGNLSWNIDDEWLYREFEEFGEISGARVISDKATGRSKGFGYVEFTNSADAAAALKAKKGALIDGREANVDFSTPRDTTAPKERAGARAQQYGDSQNPPSDTLFLGNLSFEADENMVGEAFGAHGTVTNVRLPTDMETGNPKGFGYVSFSSIDDAKAAYEAMTGAEIGGRPVRLDYATPRPENGGGGRGGGRGGRGGFGDRGGRGGGRGGRGGFGDRGGRGGARGGARGGRGGSTNRGGFGDFQGKKMTF</sequence>
<dbReference type="PANTHER" id="PTHR48027">
    <property type="entry name" value="HETEROGENEOUS NUCLEAR RIBONUCLEOPROTEIN 87F-RELATED"/>
    <property type="match status" value="1"/>
</dbReference>
<evidence type="ECO:0000313" key="5">
    <source>
        <dbReference type="EMBL" id="RDW84279.1"/>
    </source>
</evidence>
<dbReference type="SUPFAM" id="SSF54928">
    <property type="entry name" value="RNA-binding domain, RBD"/>
    <property type="match status" value="2"/>
</dbReference>
<dbReference type="InterPro" id="IPR052462">
    <property type="entry name" value="SLIRP/GR-RBP-like"/>
</dbReference>
<evidence type="ECO:0000256" key="2">
    <source>
        <dbReference type="PROSITE-ProRule" id="PRU00176"/>
    </source>
</evidence>
<feature type="compositionally biased region" description="Acidic residues" evidence="3">
    <location>
        <begin position="50"/>
        <end position="60"/>
    </location>
</feature>
<feature type="region of interest" description="Disordered" evidence="3">
    <location>
        <begin position="398"/>
        <end position="476"/>
    </location>
</feature>
<comment type="caution">
    <text evidence="5">The sequence shown here is derived from an EMBL/GenBank/DDBJ whole genome shotgun (WGS) entry which is preliminary data.</text>
</comment>
<feature type="region of interest" description="Disordered" evidence="3">
    <location>
        <begin position="297"/>
        <end position="326"/>
    </location>
</feature>
<keyword evidence="1 2" id="KW-0694">RNA-binding</keyword>
<protein>
    <recommendedName>
        <fullName evidence="4">RRM domain-containing protein</fullName>
    </recommendedName>
</protein>
<dbReference type="PROSITE" id="PS50102">
    <property type="entry name" value="RRM"/>
    <property type="match status" value="2"/>
</dbReference>
<dbReference type="Pfam" id="PF00076">
    <property type="entry name" value="RRM_1"/>
    <property type="match status" value="2"/>
</dbReference>
<dbReference type="STRING" id="1849047.A0A3D8SD92"/>
<proteinExistence type="predicted"/>
<feature type="compositionally biased region" description="Basic and acidic residues" evidence="3">
    <location>
        <begin position="1"/>
        <end position="17"/>
    </location>
</feature>